<dbReference type="AlphaFoldDB" id="A0A5M6DPT9"/>
<dbReference type="PANTHER" id="PTHR21180">
    <property type="entry name" value="ENDONUCLEASE/EXONUCLEASE/PHOSPHATASE FAMILY DOMAIN-CONTAINING PROTEIN 1"/>
    <property type="match status" value="1"/>
</dbReference>
<keyword evidence="1" id="KW-0812">Transmembrane</keyword>
<evidence type="ECO:0000313" key="3">
    <source>
        <dbReference type="Proteomes" id="UP000323426"/>
    </source>
</evidence>
<dbReference type="InterPro" id="IPR051675">
    <property type="entry name" value="Endo/Exo/Phosphatase_dom_1"/>
</dbReference>
<proteinExistence type="predicted"/>
<protein>
    <submittedName>
        <fullName evidence="2">Helix-hairpin-helix domain-containing protein</fullName>
    </submittedName>
</protein>
<evidence type="ECO:0000256" key="1">
    <source>
        <dbReference type="SAM" id="Phobius"/>
    </source>
</evidence>
<dbReference type="SUPFAM" id="SSF47781">
    <property type="entry name" value="RuvA domain 2-like"/>
    <property type="match status" value="3"/>
</dbReference>
<accession>A0A5M6DPT9</accession>
<gene>
    <name evidence="2" type="ORF">F0145_02620</name>
</gene>
<reference evidence="2 3" key="1">
    <citation type="submission" date="2019-09" db="EMBL/GenBank/DDBJ databases">
        <title>Genome sequence and assembly of Adhaeribacter sp.</title>
        <authorList>
            <person name="Chhetri G."/>
        </authorList>
    </citation>
    <scope>NUCLEOTIDE SEQUENCE [LARGE SCALE GENOMIC DNA]</scope>
    <source>
        <strain evidence="2 3">DK36</strain>
    </source>
</reference>
<dbReference type="InterPro" id="IPR010994">
    <property type="entry name" value="RuvA_2-like"/>
</dbReference>
<sequence length="319" mass="36095">MKRVKLWLRSYFGFSQRETNGFLFLLLIVVAAAAAPFLFNRLNQSAAYNPLQDQLALDSLAALLDRTTPAENYAARKTPETSKAAPVRLHRFNPNTATAAELMAVGISRYAAGNIIKYRAKAGDFRYKEQLQRIYGLPEALYQQLYPYIDLPAREASRGNFKQSELADNRTYSNRPDYKPERKANRLQPFDINTADTTELKKIRGIGTKLSARIINFRNKLGGFAQPAQLAEVYGLSPEIVDSLHKYTYIQAGFAPRTLALNASTFDELRAHPYVGFNLARLIIAYRTQHGAFTSTEEIKNIKIVNEATYQRLKPYLSL</sequence>
<feature type="transmembrane region" description="Helical" evidence="1">
    <location>
        <begin position="21"/>
        <end position="39"/>
    </location>
</feature>
<organism evidence="2 3">
    <name type="scientific">Adhaeribacter rhizoryzae</name>
    <dbReference type="NCBI Taxonomy" id="2607907"/>
    <lineage>
        <taxon>Bacteria</taxon>
        <taxon>Pseudomonadati</taxon>
        <taxon>Bacteroidota</taxon>
        <taxon>Cytophagia</taxon>
        <taxon>Cytophagales</taxon>
        <taxon>Hymenobacteraceae</taxon>
        <taxon>Adhaeribacter</taxon>
    </lineage>
</organism>
<dbReference type="EMBL" id="VWSF01000001">
    <property type="protein sequence ID" value="KAA5549498.1"/>
    <property type="molecule type" value="Genomic_DNA"/>
</dbReference>
<comment type="caution">
    <text evidence="2">The sequence shown here is derived from an EMBL/GenBank/DDBJ whole genome shotgun (WGS) entry which is preliminary data.</text>
</comment>
<keyword evidence="3" id="KW-1185">Reference proteome</keyword>
<keyword evidence="1" id="KW-0472">Membrane</keyword>
<dbReference type="PANTHER" id="PTHR21180:SF32">
    <property type="entry name" value="ENDONUCLEASE_EXONUCLEASE_PHOSPHATASE FAMILY DOMAIN-CONTAINING PROTEIN 1"/>
    <property type="match status" value="1"/>
</dbReference>
<evidence type="ECO:0000313" key="2">
    <source>
        <dbReference type="EMBL" id="KAA5549498.1"/>
    </source>
</evidence>
<dbReference type="Pfam" id="PF12836">
    <property type="entry name" value="HHH_3"/>
    <property type="match status" value="3"/>
</dbReference>
<dbReference type="Gene3D" id="1.10.150.320">
    <property type="entry name" value="Photosystem II 12 kDa extrinsic protein"/>
    <property type="match status" value="1"/>
</dbReference>
<dbReference type="Gene3D" id="1.10.150.280">
    <property type="entry name" value="AF1531-like domain"/>
    <property type="match status" value="2"/>
</dbReference>
<dbReference type="RefSeq" id="WP_150086565.1">
    <property type="nucleotide sequence ID" value="NZ_VWSF01000001.1"/>
</dbReference>
<keyword evidence="1" id="KW-1133">Transmembrane helix</keyword>
<dbReference type="Proteomes" id="UP000323426">
    <property type="component" value="Unassembled WGS sequence"/>
</dbReference>
<name>A0A5M6DPT9_9BACT</name>